<reference evidence="2" key="1">
    <citation type="submission" date="2016-10" db="EMBL/GenBank/DDBJ databases">
        <authorList>
            <person name="Varghese N."/>
            <person name="Submissions S."/>
        </authorList>
    </citation>
    <scope>NUCLEOTIDE SEQUENCE [LARGE SCALE GENOMIC DNA]</scope>
    <source>
        <strain evidence="2">CGMCC 1.10223</strain>
    </source>
</reference>
<dbReference type="EMBL" id="FONN01000067">
    <property type="protein sequence ID" value="SFF50312.1"/>
    <property type="molecule type" value="Genomic_DNA"/>
</dbReference>
<sequence length="130" mass="15389">MDSPGAVSLWFGKCNSEEKMREYLEVKFDEHGDRIKSTFMNDFNIDFIDYNQDLLEFTYLESPTTSITELLKRASYSEIMINELVDFYGDKLMEKCNIAIRLYDYDYEESVEEVLFEGKKIEFIGSVNYE</sequence>
<evidence type="ECO:0000313" key="2">
    <source>
        <dbReference type="Proteomes" id="UP000183410"/>
    </source>
</evidence>
<dbReference type="AlphaFoldDB" id="A0A1I2J6A8"/>
<dbReference type="Proteomes" id="UP000183410">
    <property type="component" value="Unassembled WGS sequence"/>
</dbReference>
<proteinExistence type="predicted"/>
<gene>
    <name evidence="1" type="ORF">SAMN04487969_1672</name>
</gene>
<keyword evidence="2" id="KW-1185">Reference proteome</keyword>
<accession>A0A1I2J6A8</accession>
<dbReference type="Pfam" id="PF14112">
    <property type="entry name" value="DUF4284"/>
    <property type="match status" value="1"/>
</dbReference>
<protein>
    <submittedName>
        <fullName evidence="1">Immunity protein 22</fullName>
    </submittedName>
</protein>
<name>A0A1I2J6A8_9BACL</name>
<evidence type="ECO:0000313" key="1">
    <source>
        <dbReference type="EMBL" id="SFF50312.1"/>
    </source>
</evidence>
<organism evidence="1 2">
    <name type="scientific">Paenibacillus algorifonticola</name>
    <dbReference type="NCBI Taxonomy" id="684063"/>
    <lineage>
        <taxon>Bacteria</taxon>
        <taxon>Bacillati</taxon>
        <taxon>Bacillota</taxon>
        <taxon>Bacilli</taxon>
        <taxon>Bacillales</taxon>
        <taxon>Paenibacillaceae</taxon>
        <taxon>Paenibacillus</taxon>
    </lineage>
</organism>
<dbReference type="OrthoDB" id="2222217at2"/>
<dbReference type="RefSeq" id="WP_046234921.1">
    <property type="nucleotide sequence ID" value="NZ_FONN01000067.1"/>
</dbReference>
<dbReference type="InterPro" id="IPR025560">
    <property type="entry name" value="Imm22"/>
</dbReference>